<dbReference type="SUPFAM" id="SSF53448">
    <property type="entry name" value="Nucleotide-diphospho-sugar transferases"/>
    <property type="match status" value="1"/>
</dbReference>
<dbReference type="PANTHER" id="PTHR22916">
    <property type="entry name" value="GLYCOSYLTRANSFERASE"/>
    <property type="match status" value="1"/>
</dbReference>
<evidence type="ECO:0000313" key="2">
    <source>
        <dbReference type="EMBL" id="MCP1102804.1"/>
    </source>
</evidence>
<dbReference type="PANTHER" id="PTHR22916:SF3">
    <property type="entry name" value="UDP-GLCNAC:BETAGAL BETA-1,3-N-ACETYLGLUCOSAMINYLTRANSFERASE-LIKE PROTEIN 1"/>
    <property type="match status" value="1"/>
</dbReference>
<dbReference type="Pfam" id="PF00535">
    <property type="entry name" value="Glycos_transf_2"/>
    <property type="match status" value="1"/>
</dbReference>
<evidence type="ECO:0000313" key="3">
    <source>
        <dbReference type="Proteomes" id="UP001523566"/>
    </source>
</evidence>
<name>A0ABT1EB08_9FIRM</name>
<reference evidence="2 3" key="1">
    <citation type="journal article" date="2022" name="Genome Biol. Evol.">
        <title>Host diet, physiology and behaviors set the stage for Lachnospiraceae cladogenesis.</title>
        <authorList>
            <person name="Vera-Ponce De Leon A."/>
            <person name="Schneider M."/>
            <person name="Jahnes B.C."/>
            <person name="Sadowski V."/>
            <person name="Camuy-Velez L.A."/>
            <person name="Duan J."/>
            <person name="Sabree Z.L."/>
        </authorList>
    </citation>
    <scope>NUCLEOTIDE SEQUENCE [LARGE SCALE GENOMIC DNA]</scope>
    <source>
        <strain evidence="2 3">PAL113</strain>
    </source>
</reference>
<dbReference type="CDD" id="cd00761">
    <property type="entry name" value="Glyco_tranf_GTA_type"/>
    <property type="match status" value="1"/>
</dbReference>
<evidence type="ECO:0000259" key="1">
    <source>
        <dbReference type="Pfam" id="PF00535"/>
    </source>
</evidence>
<sequence length="338" mass="39797">MKYITFAIPCYNSESYMEGAIKSLLPGGSDIEIIIVNDGSMDNTSKIGHEYAERYPDIIRVVDQDNGGHGEAVNTGLTKAKGKYFKVVDSDDWVDEKALLLILNQIKKFEMENQEIDMFIANYVYEKVGADKKKVVRYDNVLPLDEIFGWNDIKNFHIDQYILMHSVIYRTQMLRLIQMRLPKHTFYVDNIYVYYPLPFVNTMYYMNVDFYRYYIGREDQSVNEKVMISRIDQQIFVTKSMVKMYELKNIPSKKLRKYMVNYLAIMMTVSSILAIRSKSEENLRKKKDLWLYLRKKDFKTFMKIRYGILGQTMNIPGKSGRKISSLAYSIVRRFIGFN</sequence>
<dbReference type="Gene3D" id="3.90.550.10">
    <property type="entry name" value="Spore Coat Polysaccharide Biosynthesis Protein SpsA, Chain A"/>
    <property type="match status" value="1"/>
</dbReference>
<dbReference type="Proteomes" id="UP001523566">
    <property type="component" value="Unassembled WGS sequence"/>
</dbReference>
<organism evidence="2 3">
    <name type="scientific">Aequitasia blattaphilus</name>
    <dbReference type="NCBI Taxonomy" id="2949332"/>
    <lineage>
        <taxon>Bacteria</taxon>
        <taxon>Bacillati</taxon>
        <taxon>Bacillota</taxon>
        <taxon>Clostridia</taxon>
        <taxon>Lachnospirales</taxon>
        <taxon>Lachnospiraceae</taxon>
        <taxon>Aequitasia</taxon>
    </lineage>
</organism>
<accession>A0ABT1EB08</accession>
<comment type="caution">
    <text evidence="2">The sequence shown here is derived from an EMBL/GenBank/DDBJ whole genome shotgun (WGS) entry which is preliminary data.</text>
</comment>
<dbReference type="RefSeq" id="WP_262066590.1">
    <property type="nucleotide sequence ID" value="NZ_JAMXOD010000014.1"/>
</dbReference>
<dbReference type="EMBL" id="JAMZFW010000014">
    <property type="protein sequence ID" value="MCP1102804.1"/>
    <property type="molecule type" value="Genomic_DNA"/>
</dbReference>
<dbReference type="InterPro" id="IPR029044">
    <property type="entry name" value="Nucleotide-diphossugar_trans"/>
</dbReference>
<dbReference type="InterPro" id="IPR001173">
    <property type="entry name" value="Glyco_trans_2-like"/>
</dbReference>
<protein>
    <submittedName>
        <fullName evidence="2">Glycosyltransferase family 2 protein</fullName>
    </submittedName>
</protein>
<proteinExistence type="predicted"/>
<feature type="domain" description="Glycosyltransferase 2-like" evidence="1">
    <location>
        <begin position="6"/>
        <end position="108"/>
    </location>
</feature>
<gene>
    <name evidence="2" type="ORF">NK125_10285</name>
</gene>
<keyword evidence="3" id="KW-1185">Reference proteome</keyword>